<dbReference type="OrthoDB" id="5559380at2759"/>
<feature type="region of interest" description="Disordered" evidence="2">
    <location>
        <begin position="1"/>
        <end position="111"/>
    </location>
</feature>
<accession>A0A6A6P1Q8</accession>
<dbReference type="InterPro" id="IPR013889">
    <property type="entry name" value="Karyogamy_KAR9"/>
</dbReference>
<feature type="compositionally biased region" description="Pro residues" evidence="2">
    <location>
        <begin position="785"/>
        <end position="795"/>
    </location>
</feature>
<evidence type="ECO:0000256" key="2">
    <source>
        <dbReference type="SAM" id="MobiDB-lite"/>
    </source>
</evidence>
<feature type="compositionally biased region" description="Low complexity" evidence="2">
    <location>
        <begin position="82"/>
        <end position="96"/>
    </location>
</feature>
<dbReference type="GO" id="GO:0031578">
    <property type="term" value="P:mitotic spindle orientation checkpoint signaling"/>
    <property type="evidence" value="ECO:0007669"/>
    <property type="project" value="TreeGrafter"/>
</dbReference>
<feature type="compositionally biased region" description="Low complexity" evidence="2">
    <location>
        <begin position="11"/>
        <end position="20"/>
    </location>
</feature>
<feature type="region of interest" description="Disordered" evidence="2">
    <location>
        <begin position="586"/>
        <end position="795"/>
    </location>
</feature>
<dbReference type="GO" id="GO:0005938">
    <property type="term" value="C:cell cortex"/>
    <property type="evidence" value="ECO:0007669"/>
    <property type="project" value="TreeGrafter"/>
</dbReference>
<feature type="compositionally biased region" description="Low complexity" evidence="2">
    <location>
        <begin position="764"/>
        <end position="784"/>
    </location>
</feature>
<sequence>MDLANGDASDRSSIISTSDRLAPSDSEHSDIVDHQKYIIPEGKSTKMSTVYSVSQSAASAGETPPTPPPKDHAVKGPRHFATKSTTSVSSSMTDLTNGASQSAAPPFGDDSSTAESYFNPYNLSRANSVYSLSRVSFTNQIQQLTSIKLPQASSLAEHISAIPTSGAAARALSDAAEQIRRWISKASEVLSGLDAEDDVEWAAAGGREGLGEVDAAVNRFESLITVYVGAIEELQSRKDVASVPARELQKVVEQMENILAEWKRIKKTLKEVKEQVEVAMEWEELWNNVLGEIGLEVDALGRLIFEMEERRHRAVMADSDPGNSLDLGELETIVEEAPAVRSLNAQMAASGAGAGAGSRLSLAAIPQSTSPASPSAQTAQDDSNLLALFARMQPLRASLDFLPMRLSSFLMRGSAVFPTSCDELERRRDQLEGQWKKLEADAEALRRELGEDRWILVFRNAGRQALKMCESVSRSLAKLREAIEDGSHHTNLPATAKKIESYEAKKMHYGPAIERVLAIIDRGVNDRLTVNGEVLRLQADMRRRWEELGEEMKGMDFVLEELQMNRSQQLRDSISTILSTDRSVASASSAVDTPGSSPASSVVLMSRKSSDHGISGAPGTPYGAGGKARQGSFAGSGKPGATGGAGSKASRRYSSLPTPSTSASGTLPRKPVGSAAATATATKSSTIGQTAAEAATASRPRWNSSTNMKDTIVGHNFKPLSATTPSPHRKQHGAAGRSAAGPAAMPPRTLRSVSSHSAIPVPSPLSRSTNSSSGGHGGAAARPPSTTPMPPRAAS</sequence>
<dbReference type="GO" id="GO:0030473">
    <property type="term" value="P:nuclear migration along microtubule"/>
    <property type="evidence" value="ECO:0007669"/>
    <property type="project" value="TreeGrafter"/>
</dbReference>
<proteinExistence type="predicted"/>
<dbReference type="PANTHER" id="PTHR37271:SF1">
    <property type="entry name" value="KARYOGAMY PROTEIN KAR9"/>
    <property type="match status" value="1"/>
</dbReference>
<dbReference type="Gene3D" id="1.20.58.60">
    <property type="match status" value="1"/>
</dbReference>
<feature type="compositionally biased region" description="Low complexity" evidence="2">
    <location>
        <begin position="674"/>
        <end position="686"/>
    </location>
</feature>
<feature type="compositionally biased region" description="Polar residues" evidence="2">
    <location>
        <begin position="45"/>
        <end position="58"/>
    </location>
</feature>
<keyword evidence="4" id="KW-1185">Reference proteome</keyword>
<feature type="coiled-coil region" evidence="1">
    <location>
        <begin position="421"/>
        <end position="448"/>
    </location>
</feature>
<dbReference type="AlphaFoldDB" id="A0A6A6P1Q8"/>
<dbReference type="PANTHER" id="PTHR37271">
    <property type="entry name" value="KARYOGAMY PROTEIN KAR9"/>
    <property type="match status" value="1"/>
</dbReference>
<evidence type="ECO:0000256" key="1">
    <source>
        <dbReference type="SAM" id="Coils"/>
    </source>
</evidence>
<organism evidence="3 4">
    <name type="scientific">Lineolata rhizophorae</name>
    <dbReference type="NCBI Taxonomy" id="578093"/>
    <lineage>
        <taxon>Eukaryota</taxon>
        <taxon>Fungi</taxon>
        <taxon>Dikarya</taxon>
        <taxon>Ascomycota</taxon>
        <taxon>Pezizomycotina</taxon>
        <taxon>Dothideomycetes</taxon>
        <taxon>Dothideomycetes incertae sedis</taxon>
        <taxon>Lineolatales</taxon>
        <taxon>Lineolataceae</taxon>
        <taxon>Lineolata</taxon>
    </lineage>
</organism>
<dbReference type="EMBL" id="MU001680">
    <property type="protein sequence ID" value="KAF2457662.1"/>
    <property type="molecule type" value="Genomic_DNA"/>
</dbReference>
<feature type="non-terminal residue" evidence="3">
    <location>
        <position position="795"/>
    </location>
</feature>
<feature type="compositionally biased region" description="Gly residues" evidence="2">
    <location>
        <begin position="637"/>
        <end position="646"/>
    </location>
</feature>
<name>A0A6A6P1Q8_9PEZI</name>
<evidence type="ECO:0000313" key="4">
    <source>
        <dbReference type="Proteomes" id="UP000799766"/>
    </source>
</evidence>
<evidence type="ECO:0000313" key="3">
    <source>
        <dbReference type="EMBL" id="KAF2457662.1"/>
    </source>
</evidence>
<dbReference type="GO" id="GO:0005816">
    <property type="term" value="C:spindle pole body"/>
    <property type="evidence" value="ECO:0007669"/>
    <property type="project" value="TreeGrafter"/>
</dbReference>
<keyword evidence="1" id="KW-0175">Coiled coil</keyword>
<dbReference type="GO" id="GO:0051293">
    <property type="term" value="P:establishment of spindle localization"/>
    <property type="evidence" value="ECO:0007669"/>
    <property type="project" value="TreeGrafter"/>
</dbReference>
<reference evidence="3" key="1">
    <citation type="journal article" date="2020" name="Stud. Mycol.">
        <title>101 Dothideomycetes genomes: a test case for predicting lifestyles and emergence of pathogens.</title>
        <authorList>
            <person name="Haridas S."/>
            <person name="Albert R."/>
            <person name="Binder M."/>
            <person name="Bloem J."/>
            <person name="Labutti K."/>
            <person name="Salamov A."/>
            <person name="Andreopoulos B."/>
            <person name="Baker S."/>
            <person name="Barry K."/>
            <person name="Bills G."/>
            <person name="Bluhm B."/>
            <person name="Cannon C."/>
            <person name="Castanera R."/>
            <person name="Culley D."/>
            <person name="Daum C."/>
            <person name="Ezra D."/>
            <person name="Gonzalez J."/>
            <person name="Henrissat B."/>
            <person name="Kuo A."/>
            <person name="Liang C."/>
            <person name="Lipzen A."/>
            <person name="Lutzoni F."/>
            <person name="Magnuson J."/>
            <person name="Mondo S."/>
            <person name="Nolan M."/>
            <person name="Ohm R."/>
            <person name="Pangilinan J."/>
            <person name="Park H.-J."/>
            <person name="Ramirez L."/>
            <person name="Alfaro M."/>
            <person name="Sun H."/>
            <person name="Tritt A."/>
            <person name="Yoshinaga Y."/>
            <person name="Zwiers L.-H."/>
            <person name="Turgeon B."/>
            <person name="Goodwin S."/>
            <person name="Spatafora J."/>
            <person name="Crous P."/>
            <person name="Grigoriev I."/>
        </authorList>
    </citation>
    <scope>NUCLEOTIDE SEQUENCE</scope>
    <source>
        <strain evidence="3">ATCC 16933</strain>
    </source>
</reference>
<dbReference type="Pfam" id="PF08580">
    <property type="entry name" value="KAR9"/>
    <property type="match status" value="1"/>
</dbReference>
<protein>
    <submittedName>
        <fullName evidence="3">Karyogamy protein</fullName>
    </submittedName>
</protein>
<feature type="coiled-coil region" evidence="1">
    <location>
        <begin position="245"/>
        <end position="275"/>
    </location>
</feature>
<feature type="compositionally biased region" description="Polar residues" evidence="2">
    <location>
        <begin position="652"/>
        <end position="665"/>
    </location>
</feature>
<dbReference type="Proteomes" id="UP000799766">
    <property type="component" value="Unassembled WGS sequence"/>
</dbReference>
<gene>
    <name evidence="3" type="ORF">BDY21DRAFT_321120</name>
</gene>
<dbReference type="GO" id="GO:0043332">
    <property type="term" value="C:mating projection tip"/>
    <property type="evidence" value="ECO:0007669"/>
    <property type="project" value="TreeGrafter"/>
</dbReference>
<feature type="compositionally biased region" description="Basic and acidic residues" evidence="2">
    <location>
        <begin position="25"/>
        <end position="36"/>
    </location>
</feature>
<feature type="compositionally biased region" description="Low complexity" evidence="2">
    <location>
        <begin position="733"/>
        <end position="747"/>
    </location>
</feature>
<dbReference type="SUPFAM" id="SSF46966">
    <property type="entry name" value="Spectrin repeat"/>
    <property type="match status" value="1"/>
</dbReference>